<name>A0AAV4BQB1_9GAST</name>
<sequence>MILNSGMYFPIKYSPCLIKKMLTLFRYLRNNQVLTRTIYYFVFTVTPYKWGLAICLRSRIERIFLGQLVRPIPSRLCLQRHTYGRLGSEQALKIEGICYGTLRVRNLLESLTPLLDVDEKSENTKKRIF</sequence>
<comment type="caution">
    <text evidence="1">The sequence shown here is derived from an EMBL/GenBank/DDBJ whole genome shotgun (WGS) entry which is preliminary data.</text>
</comment>
<reference evidence="1 2" key="1">
    <citation type="journal article" date="2021" name="Elife">
        <title>Chloroplast acquisition without the gene transfer in kleptoplastic sea slugs, Plakobranchus ocellatus.</title>
        <authorList>
            <person name="Maeda T."/>
            <person name="Takahashi S."/>
            <person name="Yoshida T."/>
            <person name="Shimamura S."/>
            <person name="Takaki Y."/>
            <person name="Nagai Y."/>
            <person name="Toyoda A."/>
            <person name="Suzuki Y."/>
            <person name="Arimoto A."/>
            <person name="Ishii H."/>
            <person name="Satoh N."/>
            <person name="Nishiyama T."/>
            <person name="Hasebe M."/>
            <person name="Maruyama T."/>
            <person name="Minagawa J."/>
            <person name="Obokata J."/>
            <person name="Shigenobu S."/>
        </authorList>
    </citation>
    <scope>NUCLEOTIDE SEQUENCE [LARGE SCALE GENOMIC DNA]</scope>
</reference>
<proteinExistence type="predicted"/>
<protein>
    <submittedName>
        <fullName evidence="1">Uncharacterized protein</fullName>
    </submittedName>
</protein>
<dbReference type="EMBL" id="BLXT01005367">
    <property type="protein sequence ID" value="GFO22324.1"/>
    <property type="molecule type" value="Genomic_DNA"/>
</dbReference>
<evidence type="ECO:0000313" key="2">
    <source>
        <dbReference type="Proteomes" id="UP000735302"/>
    </source>
</evidence>
<accession>A0AAV4BQB1</accession>
<organism evidence="1 2">
    <name type="scientific">Plakobranchus ocellatus</name>
    <dbReference type="NCBI Taxonomy" id="259542"/>
    <lineage>
        <taxon>Eukaryota</taxon>
        <taxon>Metazoa</taxon>
        <taxon>Spiralia</taxon>
        <taxon>Lophotrochozoa</taxon>
        <taxon>Mollusca</taxon>
        <taxon>Gastropoda</taxon>
        <taxon>Heterobranchia</taxon>
        <taxon>Euthyneura</taxon>
        <taxon>Panpulmonata</taxon>
        <taxon>Sacoglossa</taxon>
        <taxon>Placobranchoidea</taxon>
        <taxon>Plakobranchidae</taxon>
        <taxon>Plakobranchus</taxon>
    </lineage>
</organism>
<evidence type="ECO:0000313" key="1">
    <source>
        <dbReference type="EMBL" id="GFO22324.1"/>
    </source>
</evidence>
<keyword evidence="2" id="KW-1185">Reference proteome</keyword>
<dbReference type="AlphaFoldDB" id="A0AAV4BQB1"/>
<gene>
    <name evidence="1" type="ORF">PoB_004882900</name>
</gene>
<dbReference type="Proteomes" id="UP000735302">
    <property type="component" value="Unassembled WGS sequence"/>
</dbReference>